<evidence type="ECO:0000256" key="1">
    <source>
        <dbReference type="SAM" id="Phobius"/>
    </source>
</evidence>
<gene>
    <name evidence="2" type="ORF">Aiant_11370</name>
</gene>
<protein>
    <recommendedName>
        <fullName evidence="4">PH domain-containing protein</fullName>
    </recommendedName>
</protein>
<organism evidence="2 3">
    <name type="scientific">Actinoplanes ianthinogenes</name>
    <dbReference type="NCBI Taxonomy" id="122358"/>
    <lineage>
        <taxon>Bacteria</taxon>
        <taxon>Bacillati</taxon>
        <taxon>Actinomycetota</taxon>
        <taxon>Actinomycetes</taxon>
        <taxon>Micromonosporales</taxon>
        <taxon>Micromonosporaceae</taxon>
        <taxon>Actinoplanes</taxon>
    </lineage>
</organism>
<keyword evidence="1" id="KW-0472">Membrane</keyword>
<proteinExistence type="predicted"/>
<keyword evidence="1" id="KW-1133">Transmembrane helix</keyword>
<keyword evidence="3" id="KW-1185">Reference proteome</keyword>
<keyword evidence="1" id="KW-0812">Transmembrane</keyword>
<dbReference type="EMBL" id="AP023356">
    <property type="protein sequence ID" value="BCJ40480.1"/>
    <property type="molecule type" value="Genomic_DNA"/>
</dbReference>
<dbReference type="Proteomes" id="UP000676967">
    <property type="component" value="Chromosome"/>
</dbReference>
<evidence type="ECO:0000313" key="2">
    <source>
        <dbReference type="EMBL" id="BCJ40480.1"/>
    </source>
</evidence>
<name>A0ABM7LMP4_9ACTN</name>
<accession>A0ABM7LMP4</accession>
<evidence type="ECO:0008006" key="4">
    <source>
        <dbReference type="Google" id="ProtNLM"/>
    </source>
</evidence>
<evidence type="ECO:0000313" key="3">
    <source>
        <dbReference type="Proteomes" id="UP000676967"/>
    </source>
</evidence>
<sequence>MPIEPGAQRFTYHRAVNLILGAFLVVSAIEVPILHLILPWEPVRLTALAIGVYGLIWMVGLLATMRVHQHLVGPSGLRIRNSLSLDLPLPWERIAAIEVRRRSMPPGGQTQLEDGVLALGMAGQTSVDVVLMGPLVVPVRKTRGEPVTRIRFHADEPEALVAAARSHLTARTQA</sequence>
<feature type="transmembrane region" description="Helical" evidence="1">
    <location>
        <begin position="43"/>
        <end position="63"/>
    </location>
</feature>
<reference evidence="2 3" key="1">
    <citation type="submission" date="2020-08" db="EMBL/GenBank/DDBJ databases">
        <title>Whole genome shotgun sequence of Actinoplanes ianthinogenes NBRC 13996.</title>
        <authorList>
            <person name="Komaki H."/>
            <person name="Tamura T."/>
        </authorList>
    </citation>
    <scope>NUCLEOTIDE SEQUENCE [LARGE SCALE GENOMIC DNA]</scope>
    <source>
        <strain evidence="2 3">NBRC 13996</strain>
    </source>
</reference>
<feature type="transmembrane region" description="Helical" evidence="1">
    <location>
        <begin position="15"/>
        <end position="37"/>
    </location>
</feature>